<feature type="compositionally biased region" description="Basic and acidic residues" evidence="1">
    <location>
        <begin position="48"/>
        <end position="60"/>
    </location>
</feature>
<keyword evidence="3" id="KW-1185">Reference proteome</keyword>
<evidence type="ECO:0000256" key="1">
    <source>
        <dbReference type="SAM" id="MobiDB-lite"/>
    </source>
</evidence>
<dbReference type="EMBL" id="FN653027">
    <property type="protein sequence ID" value="CBY07897.1"/>
    <property type="molecule type" value="Genomic_DNA"/>
</dbReference>
<name>E4X743_OIKDI</name>
<dbReference type="AlphaFoldDB" id="E4X743"/>
<dbReference type="Proteomes" id="UP000001307">
    <property type="component" value="Unassembled WGS sequence"/>
</dbReference>
<accession>E4X743</accession>
<evidence type="ECO:0000313" key="3">
    <source>
        <dbReference type="Proteomes" id="UP000001307"/>
    </source>
</evidence>
<dbReference type="OrthoDB" id="10343163at2759"/>
<gene>
    <name evidence="2" type="ORF">GSOID_T00003258001</name>
</gene>
<sequence>MTSTDPLKYLNRGPEYLRSAIAPTKTGRVKRQLSAAERLNIQPSKSEQQSEKSARQRERPATAPVRKKASDLDLCTAESLFQKPKVCPAGYAARLLQASQNSRHASTEPSPNTRRPTTAQPYCISSKHNRRNIDESPDKRKLRARSNSLDKFFDSLGGTLMPQSNPPSIVPSGSVSDLSGLSMAASQLVRSASSSTLDDDSPLPIKSPKEVSVVDKRIRVMMWLSKCKPSPQFSTPVKG</sequence>
<dbReference type="InParanoid" id="E4X743"/>
<proteinExistence type="predicted"/>
<feature type="region of interest" description="Disordered" evidence="1">
    <location>
        <begin position="21"/>
        <end position="69"/>
    </location>
</feature>
<reference evidence="2" key="1">
    <citation type="journal article" date="2010" name="Science">
        <title>Plasticity of animal genome architecture unmasked by rapid evolution of a pelagic tunicate.</title>
        <authorList>
            <person name="Denoeud F."/>
            <person name="Henriet S."/>
            <person name="Mungpakdee S."/>
            <person name="Aury J.M."/>
            <person name="Da Silva C."/>
            <person name="Brinkmann H."/>
            <person name="Mikhaleva J."/>
            <person name="Olsen L.C."/>
            <person name="Jubin C."/>
            <person name="Canestro C."/>
            <person name="Bouquet J.M."/>
            <person name="Danks G."/>
            <person name="Poulain J."/>
            <person name="Campsteijn C."/>
            <person name="Adamski M."/>
            <person name="Cross I."/>
            <person name="Yadetie F."/>
            <person name="Muffato M."/>
            <person name="Louis A."/>
            <person name="Butcher S."/>
            <person name="Tsagkogeorga G."/>
            <person name="Konrad A."/>
            <person name="Singh S."/>
            <person name="Jensen M.F."/>
            <person name="Cong E.H."/>
            <person name="Eikeseth-Otteraa H."/>
            <person name="Noel B."/>
            <person name="Anthouard V."/>
            <person name="Porcel B.M."/>
            <person name="Kachouri-Lafond R."/>
            <person name="Nishino A."/>
            <person name="Ugolini M."/>
            <person name="Chourrout P."/>
            <person name="Nishida H."/>
            <person name="Aasland R."/>
            <person name="Huzurbazar S."/>
            <person name="Westhof E."/>
            <person name="Delsuc F."/>
            <person name="Lehrach H."/>
            <person name="Reinhardt R."/>
            <person name="Weissenbach J."/>
            <person name="Roy S.W."/>
            <person name="Artiguenave F."/>
            <person name="Postlethwait J.H."/>
            <person name="Manak J.R."/>
            <person name="Thompson E.M."/>
            <person name="Jaillon O."/>
            <person name="Du Pasquier L."/>
            <person name="Boudinot P."/>
            <person name="Liberles D.A."/>
            <person name="Volff J.N."/>
            <person name="Philippe H."/>
            <person name="Lenhard B."/>
            <person name="Roest Crollius H."/>
            <person name="Wincker P."/>
            <person name="Chourrout D."/>
        </authorList>
    </citation>
    <scope>NUCLEOTIDE SEQUENCE [LARGE SCALE GENOMIC DNA]</scope>
</reference>
<protein>
    <submittedName>
        <fullName evidence="2">Uncharacterized protein</fullName>
    </submittedName>
</protein>
<feature type="compositionally biased region" description="Polar residues" evidence="1">
    <location>
        <begin position="98"/>
        <end position="120"/>
    </location>
</feature>
<feature type="region of interest" description="Disordered" evidence="1">
    <location>
        <begin position="98"/>
        <end position="145"/>
    </location>
</feature>
<evidence type="ECO:0000313" key="2">
    <source>
        <dbReference type="EMBL" id="CBY07897.1"/>
    </source>
</evidence>
<organism evidence="2">
    <name type="scientific">Oikopleura dioica</name>
    <name type="common">Tunicate</name>
    <dbReference type="NCBI Taxonomy" id="34765"/>
    <lineage>
        <taxon>Eukaryota</taxon>
        <taxon>Metazoa</taxon>
        <taxon>Chordata</taxon>
        <taxon>Tunicata</taxon>
        <taxon>Appendicularia</taxon>
        <taxon>Copelata</taxon>
        <taxon>Oikopleuridae</taxon>
        <taxon>Oikopleura</taxon>
    </lineage>
</organism>